<evidence type="ECO:0000313" key="3">
    <source>
        <dbReference type="Proteomes" id="UP000054337"/>
    </source>
</evidence>
<feature type="domain" description="Heterokaryon incompatibility" evidence="1">
    <location>
        <begin position="43"/>
        <end position="184"/>
    </location>
</feature>
<protein>
    <recommendedName>
        <fullName evidence="1">Heterokaryon incompatibility domain-containing protein</fullName>
    </recommendedName>
</protein>
<keyword evidence="3" id="KW-1185">Reference proteome</keyword>
<dbReference type="OrthoDB" id="194358at2759"/>
<dbReference type="InterPro" id="IPR052895">
    <property type="entry name" value="HetReg/Transcr_Mod"/>
</dbReference>
<evidence type="ECO:0000259" key="1">
    <source>
        <dbReference type="Pfam" id="PF06985"/>
    </source>
</evidence>
<name>W7EZD6_BIPV3</name>
<dbReference type="EMBL" id="KI968713">
    <property type="protein sequence ID" value="EUN29397.1"/>
    <property type="molecule type" value="Genomic_DNA"/>
</dbReference>
<sequence length="298" mass="34906">MYHYSKLRSEDSGFRLLRLLKGSDPELECELSLQSLQNAHPPYEALSYTWGSSELVECIKLDGKTFWVTDNLHAVLQNLRLCDRDRILWIDAICINQEDKVEQSQQVQQMGQIYEKAEKVLIWLGKATPQIISLMERLNQFRNADASYHYNPETFKDWNWKDHSMAIKQILNREWFTRIWILQEAAKARRADVCCGVRSIPTEIFVLALSFVELKFPPHCQPILDIMAKSFRSSSWWAQTRDLRTLLRKFHGSKATDERDKIYALLGMSSYLEDPKNIAIDYLRPTSQVVRKVITYLL</sequence>
<accession>W7EZD6</accession>
<reference evidence="2 3" key="1">
    <citation type="journal article" date="2013" name="PLoS Genet.">
        <title>Comparative genome structure, secondary metabolite, and effector coding capacity across Cochliobolus pathogens.</title>
        <authorList>
            <person name="Condon B.J."/>
            <person name="Leng Y."/>
            <person name="Wu D."/>
            <person name="Bushley K.E."/>
            <person name="Ohm R.A."/>
            <person name="Otillar R."/>
            <person name="Martin J."/>
            <person name="Schackwitz W."/>
            <person name="Grimwood J."/>
            <person name="MohdZainudin N."/>
            <person name="Xue C."/>
            <person name="Wang R."/>
            <person name="Manning V.A."/>
            <person name="Dhillon B."/>
            <person name="Tu Z.J."/>
            <person name="Steffenson B.J."/>
            <person name="Salamov A."/>
            <person name="Sun H."/>
            <person name="Lowry S."/>
            <person name="LaButti K."/>
            <person name="Han J."/>
            <person name="Copeland A."/>
            <person name="Lindquist E."/>
            <person name="Barry K."/>
            <person name="Schmutz J."/>
            <person name="Baker S.E."/>
            <person name="Ciuffetti L.M."/>
            <person name="Grigoriev I.V."/>
            <person name="Zhong S."/>
            <person name="Turgeon B.G."/>
        </authorList>
    </citation>
    <scope>NUCLEOTIDE SEQUENCE [LARGE SCALE GENOMIC DNA]</scope>
    <source>
        <strain evidence="2 3">FI3</strain>
    </source>
</reference>
<feature type="non-terminal residue" evidence="2">
    <location>
        <position position="298"/>
    </location>
</feature>
<dbReference type="AlphaFoldDB" id="W7EZD6"/>
<dbReference type="Proteomes" id="UP000054337">
    <property type="component" value="Unassembled WGS sequence"/>
</dbReference>
<dbReference type="Pfam" id="PF06985">
    <property type="entry name" value="HET"/>
    <property type="match status" value="1"/>
</dbReference>
<dbReference type="RefSeq" id="XP_014558982.1">
    <property type="nucleotide sequence ID" value="XM_014703496.1"/>
</dbReference>
<gene>
    <name evidence="2" type="ORF">COCVIDRAFT_77035</name>
</gene>
<dbReference type="GeneID" id="26257838"/>
<organism evidence="2 3">
    <name type="scientific">Bipolaris victoriae (strain FI3)</name>
    <name type="common">Victoria blight of oats agent</name>
    <name type="synonym">Cochliobolus victoriae</name>
    <dbReference type="NCBI Taxonomy" id="930091"/>
    <lineage>
        <taxon>Eukaryota</taxon>
        <taxon>Fungi</taxon>
        <taxon>Dikarya</taxon>
        <taxon>Ascomycota</taxon>
        <taxon>Pezizomycotina</taxon>
        <taxon>Dothideomycetes</taxon>
        <taxon>Pleosporomycetidae</taxon>
        <taxon>Pleosporales</taxon>
        <taxon>Pleosporineae</taxon>
        <taxon>Pleosporaceae</taxon>
        <taxon>Bipolaris</taxon>
    </lineage>
</organism>
<dbReference type="PANTHER" id="PTHR24148">
    <property type="entry name" value="ANKYRIN REPEAT DOMAIN-CONTAINING PROTEIN 39 HOMOLOG-RELATED"/>
    <property type="match status" value="1"/>
</dbReference>
<proteinExistence type="predicted"/>
<dbReference type="HOGENOM" id="CLU_004184_3_2_1"/>
<dbReference type="InterPro" id="IPR010730">
    <property type="entry name" value="HET"/>
</dbReference>
<evidence type="ECO:0000313" key="2">
    <source>
        <dbReference type="EMBL" id="EUN29397.1"/>
    </source>
</evidence>
<dbReference type="PANTHER" id="PTHR24148:SF73">
    <property type="entry name" value="HET DOMAIN PROTEIN (AFU_ORTHOLOGUE AFUA_8G01020)"/>
    <property type="match status" value="1"/>
</dbReference>